<protein>
    <submittedName>
        <fullName evidence="5">Guanylate-binding protein 1-like</fullName>
    </submittedName>
</protein>
<dbReference type="PROSITE" id="PS51715">
    <property type="entry name" value="G_GB1_RHD3"/>
    <property type="match status" value="1"/>
</dbReference>
<reference evidence="5" key="3">
    <citation type="submission" date="2025-09" db="UniProtKB">
        <authorList>
            <consortium name="Ensembl"/>
        </authorList>
    </citation>
    <scope>IDENTIFICATION</scope>
</reference>
<dbReference type="InterPro" id="IPR027417">
    <property type="entry name" value="P-loop_NTPase"/>
</dbReference>
<feature type="domain" description="GB1/RHD3-type G" evidence="4">
    <location>
        <begin position="402"/>
        <end position="583"/>
    </location>
</feature>
<dbReference type="Pfam" id="PF02263">
    <property type="entry name" value="GBP"/>
    <property type="match status" value="2"/>
</dbReference>
<evidence type="ECO:0000256" key="3">
    <source>
        <dbReference type="PROSITE-ProRule" id="PRU01052"/>
    </source>
</evidence>
<dbReference type="InterPro" id="IPR030386">
    <property type="entry name" value="G_GB1_RHD3_dom"/>
</dbReference>
<name>A0A8C4XFT5_ERPCA</name>
<reference evidence="5" key="1">
    <citation type="submission" date="2021-06" db="EMBL/GenBank/DDBJ databases">
        <authorList>
            <consortium name="Wellcome Sanger Institute Data Sharing"/>
        </authorList>
    </citation>
    <scope>NUCLEOTIDE SEQUENCE [LARGE SCALE GENOMIC DNA]</scope>
</reference>
<dbReference type="CDD" id="cd01851">
    <property type="entry name" value="GBP"/>
    <property type="match status" value="1"/>
</dbReference>
<keyword evidence="6" id="KW-1185">Reference proteome</keyword>
<reference evidence="5" key="2">
    <citation type="submission" date="2025-08" db="UniProtKB">
        <authorList>
            <consortium name="Ensembl"/>
        </authorList>
    </citation>
    <scope>IDENTIFICATION</scope>
</reference>
<dbReference type="Proteomes" id="UP000694620">
    <property type="component" value="Chromosome 17"/>
</dbReference>
<organism evidence="5 6">
    <name type="scientific">Erpetoichthys calabaricus</name>
    <name type="common">Rope fish</name>
    <name type="synonym">Calamoichthys calabaricus</name>
    <dbReference type="NCBI Taxonomy" id="27687"/>
    <lineage>
        <taxon>Eukaryota</taxon>
        <taxon>Metazoa</taxon>
        <taxon>Chordata</taxon>
        <taxon>Craniata</taxon>
        <taxon>Vertebrata</taxon>
        <taxon>Euteleostomi</taxon>
        <taxon>Actinopterygii</taxon>
        <taxon>Polypteriformes</taxon>
        <taxon>Polypteridae</taxon>
        <taxon>Erpetoichthys</taxon>
    </lineage>
</organism>
<dbReference type="AlphaFoldDB" id="A0A8C4XFT5"/>
<comment type="similarity">
    <text evidence="3">Belongs to the TRAFAC class dynamin-like GTPase superfamily. GB1/RHD3 GTPase family.</text>
</comment>
<dbReference type="PANTHER" id="PTHR10751">
    <property type="entry name" value="GUANYLATE BINDING PROTEIN"/>
    <property type="match status" value="1"/>
</dbReference>
<dbReference type="Ensembl" id="ENSECRT00000029455.1">
    <property type="protein sequence ID" value="ENSECRP00000028841.1"/>
    <property type="gene ID" value="ENSECRG00000019532.1"/>
</dbReference>
<dbReference type="InterPro" id="IPR015894">
    <property type="entry name" value="Guanylate-bd_N"/>
</dbReference>
<keyword evidence="2" id="KW-0342">GTP-binding</keyword>
<dbReference type="FunFam" id="3.40.50.300:FF:000422">
    <property type="entry name" value="Guanylate-binding protein 1"/>
    <property type="match status" value="1"/>
</dbReference>
<evidence type="ECO:0000259" key="4">
    <source>
        <dbReference type="PROSITE" id="PS51715"/>
    </source>
</evidence>
<evidence type="ECO:0000256" key="2">
    <source>
        <dbReference type="ARBA" id="ARBA00023134"/>
    </source>
</evidence>
<dbReference type="Gene3D" id="3.40.50.300">
    <property type="entry name" value="P-loop containing nucleotide triphosphate hydrolases"/>
    <property type="match status" value="2"/>
</dbReference>
<sequence>MSDLADPVWLVQISSYDGSLEVNPVGLCLLQQIYEPVHVIAAFGPNGTGKSFLLNQLAGDQNGFPVPTCGRLTRPNMTMRVLRHCKPQDKTLVFLDTEGFDEKEAEQFFILAVLLSSTFLYNTKKDITLETLNKLTHVNKLTSTVQVTTIDGMNQSFLLSGVLPEFVWCVRDAELELTMGEVILNAQDYLDSVFNQVQDNDEAPGRHIQNLFNSHKLFDFCLPHGDRSYAMQLKPQFLNQVQTLQRHICQTHPKMFTGGQLVNGKILGTLLQLYAEKLSAGINIVLDDINEELTLRDCYDQALPVQPELESQDLTELGAAKMPTVKFTPYVGEDTSSRNKAECGRPSLEFQDIYSRVNASGSHLESVLDSIQMDTPVCLIENTKDNQLQMCQSALMLLESIQQPVVVVAIVGLYRTGKSFLMNKLAGKPTGFSLGSTIQSETKGIWMWCLPHPKKPGHTLVLLDTEGLGDVEKGDQKNDNWIFAMAVLLSSTLVYNSMGTINNEALLNLHYVTELTKHIKVKSQVESEEESSTGFSGFFPSFVWAVRDFTLELEKDGKPITEDQYLETALQLKSGKRDYVIII</sequence>
<keyword evidence="1" id="KW-0547">Nucleotide-binding</keyword>
<dbReference type="GO" id="GO:0003924">
    <property type="term" value="F:GTPase activity"/>
    <property type="evidence" value="ECO:0007669"/>
    <property type="project" value="InterPro"/>
</dbReference>
<dbReference type="SUPFAM" id="SSF52540">
    <property type="entry name" value="P-loop containing nucleoside triphosphate hydrolases"/>
    <property type="match status" value="2"/>
</dbReference>
<evidence type="ECO:0000313" key="5">
    <source>
        <dbReference type="Ensembl" id="ENSECRP00000028841.1"/>
    </source>
</evidence>
<evidence type="ECO:0000256" key="1">
    <source>
        <dbReference type="ARBA" id="ARBA00022741"/>
    </source>
</evidence>
<accession>A0A8C4XFT5</accession>
<dbReference type="GeneTree" id="ENSGT00940000154265"/>
<proteinExistence type="inferred from homology"/>
<dbReference type="GO" id="GO:0005525">
    <property type="term" value="F:GTP binding"/>
    <property type="evidence" value="ECO:0007669"/>
    <property type="project" value="UniProtKB-KW"/>
</dbReference>
<evidence type="ECO:0000313" key="6">
    <source>
        <dbReference type="Proteomes" id="UP000694620"/>
    </source>
</evidence>